<dbReference type="InterPro" id="IPR050259">
    <property type="entry name" value="SDR"/>
</dbReference>
<dbReference type="EC" id="1.1.1.30" evidence="2"/>
<dbReference type="Gene3D" id="3.40.50.720">
    <property type="entry name" value="NAD(P)-binding Rossmann-like Domain"/>
    <property type="match status" value="1"/>
</dbReference>
<evidence type="ECO:0000256" key="1">
    <source>
        <dbReference type="ARBA" id="ARBA00006484"/>
    </source>
</evidence>
<dbReference type="NCBIfam" id="TIGR01963">
    <property type="entry name" value="PHB_DH"/>
    <property type="match status" value="1"/>
</dbReference>
<comment type="similarity">
    <text evidence="1">Belongs to the short-chain dehydrogenases/reductases (SDR) family.</text>
</comment>
<dbReference type="RefSeq" id="WP_135417783.1">
    <property type="nucleotide sequence ID" value="NZ_SRLB01000020.1"/>
</dbReference>
<name>A0A4Z0NKX0_9HYPH</name>
<gene>
    <name evidence="2" type="ORF">EU555_24210</name>
</gene>
<keyword evidence="3" id="KW-1185">Reference proteome</keyword>
<dbReference type="PROSITE" id="PS00061">
    <property type="entry name" value="ADH_SHORT"/>
    <property type="match status" value="1"/>
</dbReference>
<dbReference type="Proteomes" id="UP000297535">
    <property type="component" value="Unassembled WGS sequence"/>
</dbReference>
<dbReference type="NCBIfam" id="NF009093">
    <property type="entry name" value="PRK12429.1"/>
    <property type="match status" value="1"/>
</dbReference>
<evidence type="ECO:0000313" key="2">
    <source>
        <dbReference type="EMBL" id="TGD96299.1"/>
    </source>
</evidence>
<dbReference type="PANTHER" id="PTHR42879:SF2">
    <property type="entry name" value="3-OXOACYL-[ACYL-CARRIER-PROTEIN] REDUCTASE FABG"/>
    <property type="match status" value="1"/>
</dbReference>
<dbReference type="InterPro" id="IPR002347">
    <property type="entry name" value="SDR_fam"/>
</dbReference>
<dbReference type="GO" id="GO:0032787">
    <property type="term" value="P:monocarboxylic acid metabolic process"/>
    <property type="evidence" value="ECO:0007669"/>
    <property type="project" value="UniProtKB-ARBA"/>
</dbReference>
<dbReference type="OrthoDB" id="9804774at2"/>
<evidence type="ECO:0000313" key="3">
    <source>
        <dbReference type="Proteomes" id="UP000297535"/>
    </source>
</evidence>
<dbReference type="PRINTS" id="PR00081">
    <property type="entry name" value="GDHRDH"/>
</dbReference>
<organism evidence="2 3">
    <name type="scientific">Methylobacterium nonmethylotrophicum</name>
    <dbReference type="NCBI Taxonomy" id="1141884"/>
    <lineage>
        <taxon>Bacteria</taxon>
        <taxon>Pseudomonadati</taxon>
        <taxon>Pseudomonadota</taxon>
        <taxon>Alphaproteobacteria</taxon>
        <taxon>Hyphomicrobiales</taxon>
        <taxon>Methylobacteriaceae</taxon>
        <taxon>Methylobacterium</taxon>
    </lineage>
</organism>
<dbReference type="InterPro" id="IPR020904">
    <property type="entry name" value="Sc_DH/Rdtase_CS"/>
</dbReference>
<comment type="caution">
    <text evidence="2">The sequence shown here is derived from an EMBL/GenBank/DDBJ whole genome shotgun (WGS) entry which is preliminary data.</text>
</comment>
<accession>A0A4Z0NKX0</accession>
<dbReference type="FunFam" id="3.40.50.720:FF:000084">
    <property type="entry name" value="Short-chain dehydrogenase reductase"/>
    <property type="match status" value="1"/>
</dbReference>
<dbReference type="AlphaFoldDB" id="A0A4Z0NKX0"/>
<dbReference type="PRINTS" id="PR00080">
    <property type="entry name" value="SDRFAMILY"/>
</dbReference>
<dbReference type="InterPro" id="IPR036291">
    <property type="entry name" value="NAD(P)-bd_dom_sf"/>
</dbReference>
<protein>
    <submittedName>
        <fullName evidence="2">3-hydroxybutyrate dehydrogenase</fullName>
        <ecNumber evidence="2">1.1.1.30</ecNumber>
    </submittedName>
</protein>
<reference evidence="2 3" key="1">
    <citation type="submission" date="2019-04" db="EMBL/GenBank/DDBJ databases">
        <authorList>
            <person name="Feng G."/>
            <person name="Zhu H."/>
        </authorList>
    </citation>
    <scope>NUCLEOTIDE SEQUENCE [LARGE SCALE GENOMIC DNA]</scope>
    <source>
        <strain evidence="2 3">6HR-1</strain>
    </source>
</reference>
<proteinExistence type="inferred from homology"/>
<dbReference type="EMBL" id="SRLB01000020">
    <property type="protein sequence ID" value="TGD96299.1"/>
    <property type="molecule type" value="Genomic_DNA"/>
</dbReference>
<dbReference type="SUPFAM" id="SSF51735">
    <property type="entry name" value="NAD(P)-binding Rossmann-fold domains"/>
    <property type="match status" value="1"/>
</dbReference>
<dbReference type="GO" id="GO:0003858">
    <property type="term" value="F:3-hydroxybutyrate dehydrogenase activity"/>
    <property type="evidence" value="ECO:0007669"/>
    <property type="project" value="UniProtKB-EC"/>
</dbReference>
<keyword evidence="2" id="KW-0560">Oxidoreductase</keyword>
<dbReference type="InterPro" id="IPR011294">
    <property type="entry name" value="3-OHbutyrate_DH"/>
</dbReference>
<sequence>MSLQSKTALVTGSTSGIGLGIARALAQAGANVVINGFGKTDAIETERAAIESEFGVKAHYSAADMTKPAEIAAMVAEAEQTFGAVDILVNNAGIQYVSAIEEFPVEKWDQIIAINLSSAFHTMRAAIPGMKSRGWGRIINTASAHSLVASPFKSAYVAAKHGIAGLTKTAALELATHKITVNCISPGYVWTPLVEAQIPDTMKARGMTKDQVIDEVLLKAQPTKEFVTVEQVAAIAAFLCTEAASQITGTNLSVDGGWTAQ</sequence>
<dbReference type="Pfam" id="PF13561">
    <property type="entry name" value="adh_short_C2"/>
    <property type="match status" value="1"/>
</dbReference>
<dbReference type="PANTHER" id="PTHR42879">
    <property type="entry name" value="3-OXOACYL-(ACYL-CARRIER-PROTEIN) REDUCTASE"/>
    <property type="match status" value="1"/>
</dbReference>